<protein>
    <submittedName>
        <fullName evidence="3">Uncharacterized protein</fullName>
    </submittedName>
</protein>
<keyword evidence="2" id="KW-1133">Transmembrane helix</keyword>
<name>A0ABR0CDJ6_PURLI</name>
<evidence type="ECO:0000256" key="1">
    <source>
        <dbReference type="SAM" id="MobiDB-lite"/>
    </source>
</evidence>
<keyword evidence="2" id="KW-0472">Membrane</keyword>
<feature type="region of interest" description="Disordered" evidence="1">
    <location>
        <begin position="360"/>
        <end position="400"/>
    </location>
</feature>
<sequence>MESTISASLSRSWQRMNRGLASRPKLFRRAPTSAPARETGTFSLTKELRRNAGMSAAIVVLSILILGLEIVAHAGFPHSAWRNENSGARPSQQAVVSQALAPSHCGSSAEEARRLGCLFDELSFAWQAPACYDKETIDEFQAAGSWEFFADDYSAEAVPHDQLALTEEPVHVTFRFHIAHCLFLRRQMVRLLLRGAAMDTHLGAYRHTVHCGKTMLNKAGRGNDRHTRAPVIYPRVSQNIEQSAPCLVAGESATSALPWCVSAEERVRRETSRGDEATHRCATADRQRFGNMPFRLPALGAKRLYAARSSWWPRRDTLSRTTRRDDNTRDNPGGVTTMCLSEPRLTQAAGRWKWRHVARKQRKHDGRSTGCIAQSPTGDDFGRTSQKGRPTGPRLRSGRLPDERLVRLLYAKLS</sequence>
<evidence type="ECO:0000313" key="3">
    <source>
        <dbReference type="EMBL" id="KAK4094375.1"/>
    </source>
</evidence>
<dbReference type="PANTHER" id="PTHR35896:SF3">
    <property type="entry name" value="MAJOR FACILITATOR SUPERFAMILY TRANSPORTER"/>
    <property type="match status" value="1"/>
</dbReference>
<keyword evidence="2" id="KW-0812">Transmembrane</keyword>
<reference evidence="3 4" key="1">
    <citation type="journal article" date="2024" name="Microbiol. Resour. Announc.">
        <title>Genome annotations for the ascomycete fungi Trichoderma harzianum, Trichoderma aggressivum, and Purpureocillium lilacinum.</title>
        <authorList>
            <person name="Beijen E.P.W."/>
            <person name="Ohm R.A."/>
        </authorList>
    </citation>
    <scope>NUCLEOTIDE SEQUENCE [LARGE SCALE GENOMIC DNA]</scope>
    <source>
        <strain evidence="3 4">CBS 150709</strain>
    </source>
</reference>
<dbReference type="EMBL" id="JAWRVI010000003">
    <property type="protein sequence ID" value="KAK4094375.1"/>
    <property type="molecule type" value="Genomic_DNA"/>
</dbReference>
<proteinExistence type="predicted"/>
<accession>A0ABR0CDJ6</accession>
<feature type="compositionally biased region" description="Polar residues" evidence="1">
    <location>
        <begin position="371"/>
        <end position="388"/>
    </location>
</feature>
<organism evidence="3 4">
    <name type="scientific">Purpureocillium lilacinum</name>
    <name type="common">Paecilomyces lilacinus</name>
    <dbReference type="NCBI Taxonomy" id="33203"/>
    <lineage>
        <taxon>Eukaryota</taxon>
        <taxon>Fungi</taxon>
        <taxon>Dikarya</taxon>
        <taxon>Ascomycota</taxon>
        <taxon>Pezizomycotina</taxon>
        <taxon>Sordariomycetes</taxon>
        <taxon>Hypocreomycetidae</taxon>
        <taxon>Hypocreales</taxon>
        <taxon>Ophiocordycipitaceae</taxon>
        <taxon>Purpureocillium</taxon>
    </lineage>
</organism>
<evidence type="ECO:0000313" key="4">
    <source>
        <dbReference type="Proteomes" id="UP001287286"/>
    </source>
</evidence>
<evidence type="ECO:0000256" key="2">
    <source>
        <dbReference type="SAM" id="Phobius"/>
    </source>
</evidence>
<gene>
    <name evidence="3" type="ORF">Purlil1_980</name>
</gene>
<dbReference type="InterPro" id="IPR053008">
    <property type="entry name" value="Phomopsin_biosynth_assoc"/>
</dbReference>
<dbReference type="PANTHER" id="PTHR35896">
    <property type="entry name" value="IG-LIKE DOMAIN-CONTAINING PROTEIN"/>
    <property type="match status" value="1"/>
</dbReference>
<comment type="caution">
    <text evidence="3">The sequence shown here is derived from an EMBL/GenBank/DDBJ whole genome shotgun (WGS) entry which is preliminary data.</text>
</comment>
<feature type="transmembrane region" description="Helical" evidence="2">
    <location>
        <begin position="56"/>
        <end position="76"/>
    </location>
</feature>
<keyword evidence="4" id="KW-1185">Reference proteome</keyword>
<dbReference type="Proteomes" id="UP001287286">
    <property type="component" value="Unassembled WGS sequence"/>
</dbReference>